<feature type="coiled-coil region" evidence="1">
    <location>
        <begin position="52"/>
        <end position="79"/>
    </location>
</feature>
<keyword evidence="1" id="KW-0175">Coiled coil</keyword>
<proteinExistence type="predicted"/>
<gene>
    <name evidence="2" type="ORF">PACTADRAFT_34783</name>
</gene>
<accession>A0A1E4TTD0</accession>
<dbReference type="AlphaFoldDB" id="A0A1E4TTD0"/>
<evidence type="ECO:0000313" key="3">
    <source>
        <dbReference type="Proteomes" id="UP000094236"/>
    </source>
</evidence>
<evidence type="ECO:0000313" key="2">
    <source>
        <dbReference type="EMBL" id="ODV95043.1"/>
    </source>
</evidence>
<keyword evidence="3" id="KW-1185">Reference proteome</keyword>
<sequence>MNSERPNNVLQQIPLTLKQNSLTNNKAITLPFEYQQIIPYRKIDSGDYQKKLDSLQLELEGFKTELEEKSLQLQQKREIFNTWKNSTVNKLAPGYLDNTEHILKPKER</sequence>
<organism evidence="2 3">
    <name type="scientific">Pachysolen tannophilus NRRL Y-2460</name>
    <dbReference type="NCBI Taxonomy" id="669874"/>
    <lineage>
        <taxon>Eukaryota</taxon>
        <taxon>Fungi</taxon>
        <taxon>Dikarya</taxon>
        <taxon>Ascomycota</taxon>
        <taxon>Saccharomycotina</taxon>
        <taxon>Pichiomycetes</taxon>
        <taxon>Pachysolenaceae</taxon>
        <taxon>Pachysolen</taxon>
    </lineage>
</organism>
<dbReference type="Proteomes" id="UP000094236">
    <property type="component" value="Unassembled WGS sequence"/>
</dbReference>
<reference evidence="3" key="1">
    <citation type="submission" date="2016-05" db="EMBL/GenBank/DDBJ databases">
        <title>Comparative genomics of biotechnologically important yeasts.</title>
        <authorList>
            <consortium name="DOE Joint Genome Institute"/>
            <person name="Riley R."/>
            <person name="Haridas S."/>
            <person name="Wolfe K.H."/>
            <person name="Lopes M.R."/>
            <person name="Hittinger C.T."/>
            <person name="Goker M."/>
            <person name="Salamov A."/>
            <person name="Wisecaver J."/>
            <person name="Long T.M."/>
            <person name="Aerts A.L."/>
            <person name="Barry K."/>
            <person name="Choi C."/>
            <person name="Clum A."/>
            <person name="Coughlan A.Y."/>
            <person name="Deshpande S."/>
            <person name="Douglass A.P."/>
            <person name="Hanson S.J."/>
            <person name="Klenk H.-P."/>
            <person name="Labutti K."/>
            <person name="Lapidus A."/>
            <person name="Lindquist E."/>
            <person name="Lipzen A."/>
            <person name="Meier-Kolthoff J.P."/>
            <person name="Ohm R.A."/>
            <person name="Otillar R.P."/>
            <person name="Pangilinan J."/>
            <person name="Peng Y."/>
            <person name="Rokas A."/>
            <person name="Rosa C.A."/>
            <person name="Scheuner C."/>
            <person name="Sibirny A.A."/>
            <person name="Slot J.C."/>
            <person name="Stielow J.B."/>
            <person name="Sun H."/>
            <person name="Kurtzman C.P."/>
            <person name="Blackwell M."/>
            <person name="Grigoriev I.V."/>
            <person name="Jeffries T.W."/>
        </authorList>
    </citation>
    <scope>NUCLEOTIDE SEQUENCE [LARGE SCALE GENOMIC DNA]</scope>
    <source>
        <strain evidence="3">NRRL Y-2460</strain>
    </source>
</reference>
<protein>
    <submittedName>
        <fullName evidence="2">Uncharacterized protein</fullName>
    </submittedName>
</protein>
<dbReference type="EMBL" id="KV454015">
    <property type="protein sequence ID" value="ODV95043.1"/>
    <property type="molecule type" value="Genomic_DNA"/>
</dbReference>
<name>A0A1E4TTD0_PACTA</name>
<evidence type="ECO:0000256" key="1">
    <source>
        <dbReference type="SAM" id="Coils"/>
    </source>
</evidence>